<protein>
    <recommendedName>
        <fullName evidence="1">Fibrobacter succinogenes major paralogous domain-containing protein</fullName>
    </recommendedName>
</protein>
<dbReference type="EMBL" id="RJJX01000005">
    <property type="protein sequence ID" value="RUT78982.1"/>
    <property type="molecule type" value="Genomic_DNA"/>
</dbReference>
<dbReference type="NCBIfam" id="TIGR02145">
    <property type="entry name" value="Fib_succ_major"/>
    <property type="match status" value="1"/>
</dbReference>
<dbReference type="InterPro" id="IPR011871">
    <property type="entry name" value="Fib_succ_major"/>
</dbReference>
<evidence type="ECO:0000313" key="3">
    <source>
        <dbReference type="Proteomes" id="UP000282985"/>
    </source>
</evidence>
<organism evidence="2 3">
    <name type="scientific">Ancylomarina longa</name>
    <dbReference type="NCBI Taxonomy" id="2487017"/>
    <lineage>
        <taxon>Bacteria</taxon>
        <taxon>Pseudomonadati</taxon>
        <taxon>Bacteroidota</taxon>
        <taxon>Bacteroidia</taxon>
        <taxon>Marinilabiliales</taxon>
        <taxon>Marinifilaceae</taxon>
        <taxon>Ancylomarina</taxon>
    </lineage>
</organism>
<accession>A0A434AWV7</accession>
<comment type="caution">
    <text evidence="2">The sequence shown here is derived from an EMBL/GenBank/DDBJ whole genome shotgun (WGS) entry which is preliminary data.</text>
</comment>
<dbReference type="AlphaFoldDB" id="A0A434AWV7"/>
<dbReference type="RefSeq" id="WP_127343037.1">
    <property type="nucleotide sequence ID" value="NZ_RJJX01000005.1"/>
</dbReference>
<feature type="domain" description="Fibrobacter succinogenes major paralogous" evidence="1">
    <location>
        <begin position="55"/>
        <end position="244"/>
    </location>
</feature>
<dbReference type="Proteomes" id="UP000282985">
    <property type="component" value="Unassembled WGS sequence"/>
</dbReference>
<dbReference type="Pfam" id="PF09603">
    <property type="entry name" value="Fib_succ_major"/>
    <property type="match status" value="1"/>
</dbReference>
<keyword evidence="3" id="KW-1185">Reference proteome</keyword>
<name>A0A434AWV7_9BACT</name>
<evidence type="ECO:0000313" key="2">
    <source>
        <dbReference type="EMBL" id="RUT78982.1"/>
    </source>
</evidence>
<gene>
    <name evidence="2" type="ORF">DLK05_05745</name>
</gene>
<evidence type="ECO:0000259" key="1">
    <source>
        <dbReference type="Pfam" id="PF09603"/>
    </source>
</evidence>
<sequence length="245" mass="28431">MKMVLFIIMAITLILFVYVTFFSDFGYDKTNNRLNINNTQNEIVKDYDGNKYHTVKIGNQVWMTENLRSTHYIDGTTIKGVSIYDNDEKNIEKYGRLYQWEAIVNPSGLCPEGWHIATDEEWKTLEKALGMSNTEANSTGWRKTVNESTNLKKFERAYFWNNKKRKEINISGFSAVPSGARTRRDLILPFWGGGRYADYWTATENRSSEAWNRSLVWLPLHLGSSKVFRGSLNKEFGFSIRCVKD</sequence>
<proteinExistence type="predicted"/>
<reference evidence="2 3" key="1">
    <citation type="submission" date="2018-11" db="EMBL/GenBank/DDBJ databases">
        <title>Parancylomarina longa gen. nov., sp. nov., isolated from sediments of southern Okinawa.</title>
        <authorList>
            <person name="Fu T."/>
        </authorList>
    </citation>
    <scope>NUCLEOTIDE SEQUENCE [LARGE SCALE GENOMIC DNA]</scope>
    <source>
        <strain evidence="2 3">T3-2 S1-C</strain>
    </source>
</reference>
<dbReference type="OrthoDB" id="9805760at2"/>